<dbReference type="Proteomes" id="UP000054683">
    <property type="component" value="Unassembled WGS sequence"/>
</dbReference>
<dbReference type="OrthoDB" id="9800503at2"/>
<dbReference type="Pfam" id="PF02604">
    <property type="entry name" value="PhdYeFM_antitox"/>
    <property type="match status" value="1"/>
</dbReference>
<dbReference type="SUPFAM" id="SSF143120">
    <property type="entry name" value="YefM-like"/>
    <property type="match status" value="1"/>
</dbReference>
<sequence length="85" mass="9063">MPTITVNMHEAKTNLSRLVEKAVQGESVVIAKAGKPMVRIIAIDAPVPAKKKRIGFLAGQVTVPDAQTFNDLGNDEITAMFGGDE</sequence>
<gene>
    <name evidence="3" type="ORF">AWB69_07589</name>
</gene>
<dbReference type="EMBL" id="FCOK02000080">
    <property type="protein sequence ID" value="SAL66915.1"/>
    <property type="molecule type" value="Genomic_DNA"/>
</dbReference>
<protein>
    <recommendedName>
        <fullName evidence="2">Antitoxin</fullName>
    </recommendedName>
</protein>
<dbReference type="NCBIfam" id="TIGR01552">
    <property type="entry name" value="phd_fam"/>
    <property type="match status" value="1"/>
</dbReference>
<evidence type="ECO:0000313" key="4">
    <source>
        <dbReference type="Proteomes" id="UP000054683"/>
    </source>
</evidence>
<comment type="function">
    <text evidence="2">Antitoxin component of a type II toxin-antitoxin (TA) system.</text>
</comment>
<evidence type="ECO:0000256" key="1">
    <source>
        <dbReference type="ARBA" id="ARBA00009981"/>
    </source>
</evidence>
<name>A0A158JE01_9BURK</name>
<reference evidence="3 4" key="1">
    <citation type="submission" date="2016-01" db="EMBL/GenBank/DDBJ databases">
        <authorList>
            <person name="Oliw E.H."/>
        </authorList>
    </citation>
    <scope>NUCLEOTIDE SEQUENCE [LARGE SCALE GENOMIC DNA]</scope>
    <source>
        <strain evidence="3">LMG 27134</strain>
    </source>
</reference>
<dbReference type="RefSeq" id="WP_062091737.1">
    <property type="nucleotide sequence ID" value="NZ_FCOK02000080.1"/>
</dbReference>
<dbReference type="InterPro" id="IPR006442">
    <property type="entry name" value="Antitoxin_Phd/YefM"/>
</dbReference>
<dbReference type="Gene3D" id="3.40.1620.10">
    <property type="entry name" value="YefM-like domain"/>
    <property type="match status" value="1"/>
</dbReference>
<dbReference type="AlphaFoldDB" id="A0A158JE01"/>
<evidence type="ECO:0000256" key="2">
    <source>
        <dbReference type="RuleBase" id="RU362080"/>
    </source>
</evidence>
<comment type="similarity">
    <text evidence="1 2">Belongs to the phD/YefM antitoxin family.</text>
</comment>
<evidence type="ECO:0000313" key="3">
    <source>
        <dbReference type="EMBL" id="SAL66915.1"/>
    </source>
</evidence>
<organism evidence="3 4">
    <name type="scientific">Caballeronia udeis</name>
    <dbReference type="NCBI Taxonomy" id="1232866"/>
    <lineage>
        <taxon>Bacteria</taxon>
        <taxon>Pseudomonadati</taxon>
        <taxon>Pseudomonadota</taxon>
        <taxon>Betaproteobacteria</taxon>
        <taxon>Burkholderiales</taxon>
        <taxon>Burkholderiaceae</taxon>
        <taxon>Caballeronia</taxon>
    </lineage>
</organism>
<proteinExistence type="inferred from homology"/>
<dbReference type="InterPro" id="IPR036165">
    <property type="entry name" value="YefM-like_sf"/>
</dbReference>
<accession>A0A158JE01</accession>